<accession>A0A4V5UYI0</accession>
<dbReference type="RefSeq" id="WP_137257290.1">
    <property type="nucleotide sequence ID" value="NZ_JBHSPQ010000003.1"/>
</dbReference>
<comment type="caution">
    <text evidence="3">The sequence shown here is derived from an EMBL/GenBank/DDBJ whole genome shotgun (WGS) entry which is preliminary data.</text>
</comment>
<keyword evidence="4" id="KW-1185">Reference proteome</keyword>
<feature type="compositionally biased region" description="Basic and acidic residues" evidence="1">
    <location>
        <begin position="191"/>
        <end position="216"/>
    </location>
</feature>
<organism evidence="3 4">
    <name type="scientific">Kribbella jiaozuonensis</name>
    <dbReference type="NCBI Taxonomy" id="2575441"/>
    <lineage>
        <taxon>Bacteria</taxon>
        <taxon>Bacillati</taxon>
        <taxon>Actinomycetota</taxon>
        <taxon>Actinomycetes</taxon>
        <taxon>Propionibacteriales</taxon>
        <taxon>Kribbellaceae</taxon>
        <taxon>Kribbella</taxon>
    </lineage>
</organism>
<proteinExistence type="predicted"/>
<evidence type="ECO:0000256" key="1">
    <source>
        <dbReference type="SAM" id="MobiDB-lite"/>
    </source>
</evidence>
<feature type="region of interest" description="Disordered" evidence="1">
    <location>
        <begin position="175"/>
        <end position="216"/>
    </location>
</feature>
<dbReference type="EMBL" id="SZPZ01000004">
    <property type="protein sequence ID" value="TKK76423.1"/>
    <property type="molecule type" value="Genomic_DNA"/>
</dbReference>
<dbReference type="Proteomes" id="UP000305836">
    <property type="component" value="Unassembled WGS sequence"/>
</dbReference>
<sequence>MTDARASARIEQPAHPADVRAVGYGPDDVPVVPAKYADRPLYKEDSGRAELWNPRLMDPQPSAVYLVDERYLYVTDDVGRVVHAEGWLGWLPKDENADRRNLDAQLEAGEADRQPTDDGGHVFATKFEGPGESINLTAQSRSQNRAVKGSENWRRMEESWQALRASGIQVHAAIDLKHPNGTSRRPSSRTVIDHHEGKRSPRRIFRETKPTARGDR</sequence>
<dbReference type="InterPro" id="IPR044927">
    <property type="entry name" value="Endonuclea_NS_2"/>
</dbReference>
<dbReference type="Pfam" id="PF13930">
    <property type="entry name" value="Endonuclea_NS_2"/>
    <property type="match status" value="1"/>
</dbReference>
<feature type="region of interest" description="Disordered" evidence="1">
    <location>
        <begin position="1"/>
        <end position="25"/>
    </location>
</feature>
<gene>
    <name evidence="3" type="ORF">FDA38_28985</name>
</gene>
<evidence type="ECO:0000313" key="3">
    <source>
        <dbReference type="EMBL" id="TKK76423.1"/>
    </source>
</evidence>
<evidence type="ECO:0000313" key="4">
    <source>
        <dbReference type="Proteomes" id="UP000305836"/>
    </source>
</evidence>
<feature type="domain" description="Type VII secretion system protein EssD-like" evidence="2">
    <location>
        <begin position="64"/>
        <end position="191"/>
    </location>
</feature>
<feature type="compositionally biased region" description="Polar residues" evidence="1">
    <location>
        <begin position="180"/>
        <end position="190"/>
    </location>
</feature>
<protein>
    <recommendedName>
        <fullName evidence="2">Type VII secretion system protein EssD-like domain-containing protein</fullName>
    </recommendedName>
</protein>
<evidence type="ECO:0000259" key="2">
    <source>
        <dbReference type="Pfam" id="PF13930"/>
    </source>
</evidence>
<dbReference type="OrthoDB" id="4758732at2"/>
<reference evidence="3 4" key="1">
    <citation type="submission" date="2019-04" db="EMBL/GenBank/DDBJ databases">
        <title>Kribbella sp. NEAU-THZ 27 nov., a novel actinomycete isolated from soil.</title>
        <authorList>
            <person name="Duan L."/>
        </authorList>
    </citation>
    <scope>NUCLEOTIDE SEQUENCE [LARGE SCALE GENOMIC DNA]</scope>
    <source>
        <strain evidence="4">NEAU-THZ27</strain>
    </source>
</reference>
<dbReference type="AlphaFoldDB" id="A0A4V5UYI0"/>
<name>A0A4V5UYI0_9ACTN</name>